<dbReference type="Proteomes" id="UP000076154">
    <property type="component" value="Unassembled WGS sequence"/>
</dbReference>
<proteinExistence type="predicted"/>
<organism evidence="1 2">
    <name type="scientific">Hypsizygus marmoreus</name>
    <name type="common">White beech mushroom</name>
    <name type="synonym">Agaricus marmoreus</name>
    <dbReference type="NCBI Taxonomy" id="39966"/>
    <lineage>
        <taxon>Eukaryota</taxon>
        <taxon>Fungi</taxon>
        <taxon>Dikarya</taxon>
        <taxon>Basidiomycota</taxon>
        <taxon>Agaricomycotina</taxon>
        <taxon>Agaricomycetes</taxon>
        <taxon>Agaricomycetidae</taxon>
        <taxon>Agaricales</taxon>
        <taxon>Tricholomatineae</taxon>
        <taxon>Lyophyllaceae</taxon>
        <taxon>Hypsizygus</taxon>
    </lineage>
</organism>
<evidence type="ECO:0000313" key="1">
    <source>
        <dbReference type="EMBL" id="RDB19128.1"/>
    </source>
</evidence>
<keyword evidence="2" id="KW-1185">Reference proteome</keyword>
<gene>
    <name evidence="1" type="ORF">Hypma_014242</name>
</gene>
<dbReference type="InParanoid" id="A0A369JB77"/>
<dbReference type="AlphaFoldDB" id="A0A369JB77"/>
<dbReference type="EMBL" id="LUEZ02000084">
    <property type="protein sequence ID" value="RDB19128.1"/>
    <property type="molecule type" value="Genomic_DNA"/>
</dbReference>
<reference evidence="1" key="1">
    <citation type="submission" date="2018-04" db="EMBL/GenBank/DDBJ databases">
        <title>Whole genome sequencing of Hypsizygus marmoreus.</title>
        <authorList>
            <person name="Choi I.-G."/>
            <person name="Min B."/>
            <person name="Kim J.-G."/>
            <person name="Kim S."/>
            <person name="Oh Y.-L."/>
            <person name="Kong W.-S."/>
            <person name="Park H."/>
            <person name="Jeong J."/>
            <person name="Song E.-S."/>
        </authorList>
    </citation>
    <scope>NUCLEOTIDE SEQUENCE [LARGE SCALE GENOMIC DNA]</scope>
    <source>
        <strain evidence="1">51987-8</strain>
    </source>
</reference>
<protein>
    <submittedName>
        <fullName evidence="1">Uncharacterized protein</fullName>
    </submittedName>
</protein>
<sequence>MVGTRGVWMGVTPFWSISISSCLSLHAGSSPSALLPAMRCLLRLPRITQPTNLAADPPFFDAHARHCPRTKQPSAHRCHEKTKLGSPGVIHCADTLLLTPQCRDSVAIRWDMSRPSHRNVIAPP</sequence>
<accession>A0A369JB77</accession>
<name>A0A369JB77_HYPMA</name>
<comment type="caution">
    <text evidence="1">The sequence shown here is derived from an EMBL/GenBank/DDBJ whole genome shotgun (WGS) entry which is preliminary data.</text>
</comment>
<evidence type="ECO:0000313" key="2">
    <source>
        <dbReference type="Proteomes" id="UP000076154"/>
    </source>
</evidence>
<dbReference type="PROSITE" id="PS51257">
    <property type="entry name" value="PROKAR_LIPOPROTEIN"/>
    <property type="match status" value="1"/>
</dbReference>